<evidence type="ECO:0000313" key="2">
    <source>
        <dbReference type="Proteomes" id="UP001596142"/>
    </source>
</evidence>
<sequence length="145" mass="16875">MVARYETSIEVSINCKSINEDIWGEMYDLLFNYTNDLPRGKNDLFFNTDNTQVWVSPDKIFVKTLHSFSTDTVIIYRNLMKYRVSDSPLIALGVCNEKGKLLTPFIMDIIVLLKANLPKVILCKGYLHPEDWKESMMRLHDMGYL</sequence>
<protein>
    <submittedName>
        <fullName evidence="1">Uncharacterized protein</fullName>
    </submittedName>
</protein>
<keyword evidence="2" id="KW-1185">Reference proteome</keyword>
<evidence type="ECO:0000313" key="1">
    <source>
        <dbReference type="EMBL" id="MFC5711481.1"/>
    </source>
</evidence>
<comment type="caution">
    <text evidence="1">The sequence shown here is derived from an EMBL/GenBank/DDBJ whole genome shotgun (WGS) entry which is preliminary data.</text>
</comment>
<reference evidence="2" key="1">
    <citation type="journal article" date="2019" name="Int. J. Syst. Evol. Microbiol.">
        <title>The Global Catalogue of Microorganisms (GCM) 10K type strain sequencing project: providing services to taxonomists for standard genome sequencing and annotation.</title>
        <authorList>
            <consortium name="The Broad Institute Genomics Platform"/>
            <consortium name="The Broad Institute Genome Sequencing Center for Infectious Disease"/>
            <person name="Wu L."/>
            <person name="Ma J."/>
        </authorList>
    </citation>
    <scope>NUCLEOTIDE SEQUENCE [LARGE SCALE GENOMIC DNA]</scope>
    <source>
        <strain evidence="2">CECT 7184</strain>
    </source>
</reference>
<name>A0ABW0YH96_9BACI</name>
<gene>
    <name evidence="1" type="ORF">ACFPU1_01660</name>
</gene>
<proteinExistence type="predicted"/>
<organism evidence="1 2">
    <name type="scientific">Thalassorhabdus alkalitolerans</name>
    <dbReference type="NCBI Taxonomy" id="2282697"/>
    <lineage>
        <taxon>Bacteria</taxon>
        <taxon>Bacillati</taxon>
        <taxon>Bacillota</taxon>
        <taxon>Bacilli</taxon>
        <taxon>Bacillales</taxon>
        <taxon>Bacillaceae</taxon>
        <taxon>Thalassorhabdus</taxon>
    </lineage>
</organism>
<dbReference type="Proteomes" id="UP001596142">
    <property type="component" value="Unassembled WGS sequence"/>
</dbReference>
<dbReference type="EMBL" id="JBHSOZ010000002">
    <property type="protein sequence ID" value="MFC5711481.1"/>
    <property type="molecule type" value="Genomic_DNA"/>
</dbReference>
<accession>A0ABW0YH96</accession>
<dbReference type="RefSeq" id="WP_385937800.1">
    <property type="nucleotide sequence ID" value="NZ_JBHSOZ010000002.1"/>
</dbReference>